<dbReference type="PANTHER" id="PTHR23416:SF78">
    <property type="entry name" value="LIPOPOLYSACCHARIDE BIOSYNTHESIS O-ACETYL TRANSFERASE WBBJ-RELATED"/>
    <property type="match status" value="1"/>
</dbReference>
<keyword evidence="5" id="KW-1185">Reference proteome</keyword>
<protein>
    <submittedName>
        <fullName evidence="4">Maltose O-acetyltransferase</fullName>
    </submittedName>
</protein>
<evidence type="ECO:0000256" key="2">
    <source>
        <dbReference type="ARBA" id="ARBA00022737"/>
    </source>
</evidence>
<dbReference type="Pfam" id="PF00132">
    <property type="entry name" value="Hexapep"/>
    <property type="match status" value="1"/>
</dbReference>
<dbReference type="InterPro" id="IPR001451">
    <property type="entry name" value="Hexapep"/>
</dbReference>
<keyword evidence="3" id="KW-0472">Membrane</keyword>
<dbReference type="InterPro" id="IPR051159">
    <property type="entry name" value="Hexapeptide_acetyltransf"/>
</dbReference>
<feature type="transmembrane region" description="Helical" evidence="3">
    <location>
        <begin position="12"/>
        <end position="29"/>
    </location>
</feature>
<evidence type="ECO:0000313" key="5">
    <source>
        <dbReference type="Proteomes" id="UP000242682"/>
    </source>
</evidence>
<keyword evidence="2" id="KW-0677">Repeat</keyword>
<dbReference type="EMBL" id="PYAT01000004">
    <property type="protein sequence ID" value="PSL40704.1"/>
    <property type="molecule type" value="Genomic_DNA"/>
</dbReference>
<dbReference type="PANTHER" id="PTHR23416">
    <property type="entry name" value="SIALIC ACID SYNTHASE-RELATED"/>
    <property type="match status" value="1"/>
</dbReference>
<dbReference type="Gene3D" id="2.160.10.10">
    <property type="entry name" value="Hexapeptide repeat proteins"/>
    <property type="match status" value="1"/>
</dbReference>
<dbReference type="GO" id="GO:0016740">
    <property type="term" value="F:transferase activity"/>
    <property type="evidence" value="ECO:0007669"/>
    <property type="project" value="UniProtKB-KW"/>
</dbReference>
<keyword evidence="3" id="KW-0812">Transmembrane</keyword>
<dbReference type="RefSeq" id="WP_106532921.1">
    <property type="nucleotide sequence ID" value="NZ_PYAT01000004.1"/>
</dbReference>
<comment type="caution">
    <text evidence="4">The sequence shown here is derived from an EMBL/GenBank/DDBJ whole genome shotgun (WGS) entry which is preliminary data.</text>
</comment>
<evidence type="ECO:0000256" key="1">
    <source>
        <dbReference type="ARBA" id="ARBA00022679"/>
    </source>
</evidence>
<keyword evidence="1 4" id="KW-0808">Transferase</keyword>
<dbReference type="InterPro" id="IPR018357">
    <property type="entry name" value="Hexapep_transf_CS"/>
</dbReference>
<gene>
    <name evidence="4" type="ORF">B0H99_104166</name>
</gene>
<reference evidence="4 5" key="1">
    <citation type="submission" date="2018-03" db="EMBL/GenBank/DDBJ databases">
        <title>Genomic Encyclopedia of Type Strains, Phase III (KMG-III): the genomes of soil and plant-associated and newly described type strains.</title>
        <authorList>
            <person name="Whitman W."/>
        </authorList>
    </citation>
    <scope>NUCLEOTIDE SEQUENCE [LARGE SCALE GENOMIC DNA]</scope>
    <source>
        <strain evidence="4 5">CGMCC 1.12259</strain>
    </source>
</reference>
<dbReference type="SUPFAM" id="SSF51161">
    <property type="entry name" value="Trimeric LpxA-like enzymes"/>
    <property type="match status" value="1"/>
</dbReference>
<dbReference type="OrthoDB" id="9788080at2"/>
<proteinExistence type="predicted"/>
<dbReference type="Proteomes" id="UP000242682">
    <property type="component" value="Unassembled WGS sequence"/>
</dbReference>
<keyword evidence="3" id="KW-1133">Transmembrane helix</keyword>
<dbReference type="PROSITE" id="PS00101">
    <property type="entry name" value="HEXAPEP_TRANSFERASES"/>
    <property type="match status" value="1"/>
</dbReference>
<evidence type="ECO:0000313" key="4">
    <source>
        <dbReference type="EMBL" id="PSL40704.1"/>
    </source>
</evidence>
<sequence length="171" mass="19036">MRTLYKKRWLLMYYFFAQNLPPSFIFPLAKKIRLFFAKRILEEIGTDCNIEKGAIFSSRTKLGSGSGIGINCKIFGEVKIGNDVMIGPEVAIYSRNHMISDVNIPMRLQGYTEHQVVEVEDDVWIGHGVIILPGVRIGKGSVIGSGSIVTKSIPSYSIAIGNPAKVVKKRY</sequence>
<dbReference type="AlphaFoldDB" id="A0A2P8H3A6"/>
<name>A0A2P8H3A6_9BACL</name>
<dbReference type="InterPro" id="IPR011004">
    <property type="entry name" value="Trimer_LpxA-like_sf"/>
</dbReference>
<accession>A0A2P8H3A6</accession>
<organism evidence="4 5">
    <name type="scientific">Planomicrobium soli</name>
    <dbReference type="NCBI Taxonomy" id="1176648"/>
    <lineage>
        <taxon>Bacteria</taxon>
        <taxon>Bacillati</taxon>
        <taxon>Bacillota</taxon>
        <taxon>Bacilli</taxon>
        <taxon>Bacillales</taxon>
        <taxon>Caryophanaceae</taxon>
        <taxon>Planomicrobium</taxon>
    </lineage>
</organism>
<evidence type="ECO:0000256" key="3">
    <source>
        <dbReference type="SAM" id="Phobius"/>
    </source>
</evidence>